<dbReference type="AlphaFoldDB" id="A0A6J7I2D9"/>
<evidence type="ECO:0000313" key="3">
    <source>
        <dbReference type="EMBL" id="CAB4924824.1"/>
    </source>
</evidence>
<organism evidence="3">
    <name type="scientific">freshwater metagenome</name>
    <dbReference type="NCBI Taxonomy" id="449393"/>
    <lineage>
        <taxon>unclassified sequences</taxon>
        <taxon>metagenomes</taxon>
        <taxon>ecological metagenomes</taxon>
    </lineage>
</organism>
<dbReference type="EMBL" id="CAFBMS010000080">
    <property type="protein sequence ID" value="CAB4924824.1"/>
    <property type="molecule type" value="Genomic_DNA"/>
</dbReference>
<feature type="region of interest" description="Disordered" evidence="2">
    <location>
        <begin position="126"/>
        <end position="145"/>
    </location>
</feature>
<gene>
    <name evidence="3" type="ORF">UFOPK3614_01067</name>
</gene>
<name>A0A6J7I2D9_9ZZZZ</name>
<protein>
    <submittedName>
        <fullName evidence="3">Unannotated protein</fullName>
    </submittedName>
</protein>
<evidence type="ECO:0000256" key="1">
    <source>
        <dbReference type="SAM" id="Coils"/>
    </source>
</evidence>
<keyword evidence="1" id="KW-0175">Coiled coil</keyword>
<proteinExistence type="predicted"/>
<feature type="coiled-coil region" evidence="1">
    <location>
        <begin position="50"/>
        <end position="77"/>
    </location>
</feature>
<feature type="compositionally biased region" description="Basic and acidic residues" evidence="2">
    <location>
        <begin position="134"/>
        <end position="145"/>
    </location>
</feature>
<sequence length="145" mass="15706">MATSARRAGISSVIISALLLSSSHPALADDDRSKTKPASKMEVKKSKVKLKFGKDSYEEAMKAREEAREKINRTFKATIKKATADAYNALADAKTAEEKMMIMNTLKNARISAVALRDLALAALGSLPSPPGEAKMDEKRRTLAP</sequence>
<reference evidence="3" key="1">
    <citation type="submission" date="2020-05" db="EMBL/GenBank/DDBJ databases">
        <authorList>
            <person name="Chiriac C."/>
            <person name="Salcher M."/>
            <person name="Ghai R."/>
            <person name="Kavagutti S V."/>
        </authorList>
    </citation>
    <scope>NUCLEOTIDE SEQUENCE</scope>
</reference>
<accession>A0A6J7I2D9</accession>
<evidence type="ECO:0000256" key="2">
    <source>
        <dbReference type="SAM" id="MobiDB-lite"/>
    </source>
</evidence>